<evidence type="ECO:0000256" key="13">
    <source>
        <dbReference type="RuleBase" id="RU004189"/>
    </source>
</evidence>
<feature type="binding site" evidence="12">
    <location>
        <position position="279"/>
    </location>
    <ligand>
        <name>Zn(2+)</name>
        <dbReference type="ChEBI" id="CHEBI:29105"/>
    </ligand>
</feature>
<dbReference type="HOGENOM" id="CLU_026967_0_1_1"/>
<dbReference type="GO" id="GO:0005975">
    <property type="term" value="P:carbohydrate metabolic process"/>
    <property type="evidence" value="ECO:0007669"/>
    <property type="project" value="InterPro"/>
</dbReference>
<evidence type="ECO:0000313" key="16">
    <source>
        <dbReference type="EMBL" id="ERF71845.1"/>
    </source>
</evidence>
<dbReference type="eggNOG" id="KOG2757">
    <property type="taxonomic scope" value="Eukaryota"/>
</dbReference>
<evidence type="ECO:0000256" key="2">
    <source>
        <dbReference type="ARBA" id="ARBA00002564"/>
    </source>
</evidence>
<dbReference type="NCBIfam" id="TIGR00218">
    <property type="entry name" value="manA"/>
    <property type="match status" value="1"/>
</dbReference>
<evidence type="ECO:0000313" key="17">
    <source>
        <dbReference type="Proteomes" id="UP000019373"/>
    </source>
</evidence>
<evidence type="ECO:0000256" key="3">
    <source>
        <dbReference type="ARBA" id="ARBA00004666"/>
    </source>
</evidence>
<evidence type="ECO:0000256" key="8">
    <source>
        <dbReference type="ARBA" id="ARBA00022833"/>
    </source>
</evidence>
<dbReference type="GO" id="GO:0004476">
    <property type="term" value="F:mannose-6-phosphate isomerase activity"/>
    <property type="evidence" value="ECO:0007669"/>
    <property type="project" value="UniProtKB-EC"/>
</dbReference>
<dbReference type="InterPro" id="IPR046456">
    <property type="entry name" value="PMI_typeI_C"/>
</dbReference>
<dbReference type="GO" id="GO:0005829">
    <property type="term" value="C:cytosol"/>
    <property type="evidence" value="ECO:0007669"/>
    <property type="project" value="TreeGrafter"/>
</dbReference>
<evidence type="ECO:0000259" key="15">
    <source>
        <dbReference type="Pfam" id="PF20511"/>
    </source>
</evidence>
<dbReference type="GO" id="GO:0008270">
    <property type="term" value="F:zinc ion binding"/>
    <property type="evidence" value="ECO:0007669"/>
    <property type="project" value="InterPro"/>
</dbReference>
<evidence type="ECO:0000256" key="6">
    <source>
        <dbReference type="ARBA" id="ARBA00018236"/>
    </source>
</evidence>
<keyword evidence="17" id="KW-1185">Reference proteome</keyword>
<evidence type="ECO:0000256" key="10">
    <source>
        <dbReference type="ARBA" id="ARBA00029741"/>
    </source>
</evidence>
<keyword evidence="7 12" id="KW-0479">Metal-binding</keyword>
<accession>U1HNB5</accession>
<dbReference type="PRINTS" id="PR00714">
    <property type="entry name" value="MAN6PISMRASE"/>
</dbReference>
<dbReference type="OrthoDB" id="6605218at2759"/>
<comment type="function">
    <text evidence="2">Involved in the synthesis of the GDP-mannose and dolichol-phosphate-mannose required for a number of critical mannosyl transfer reactions.</text>
</comment>
<comment type="pathway">
    <text evidence="3">Nucleotide-sugar biosynthesis; GDP-alpha-D-mannose biosynthesis; alpha-D-mannose 1-phosphate from D-fructose 6-phosphate: step 1/2.</text>
</comment>
<dbReference type="InterPro" id="IPR046457">
    <property type="entry name" value="PMI_typeI_cat"/>
</dbReference>
<comment type="catalytic activity">
    <reaction evidence="1">
        <text>D-mannose 6-phosphate = D-fructose 6-phosphate</text>
        <dbReference type="Rhea" id="RHEA:12356"/>
        <dbReference type="ChEBI" id="CHEBI:58735"/>
        <dbReference type="ChEBI" id="CHEBI:61527"/>
        <dbReference type="EC" id="5.3.1.8"/>
    </reaction>
</comment>
<evidence type="ECO:0000256" key="11">
    <source>
        <dbReference type="ARBA" id="ARBA00030762"/>
    </source>
</evidence>
<evidence type="ECO:0000256" key="7">
    <source>
        <dbReference type="ARBA" id="ARBA00022723"/>
    </source>
</evidence>
<dbReference type="PIRSF" id="PIRSF001480">
    <property type="entry name" value="Mannose-6-phosphate_isomerase"/>
    <property type="match status" value="1"/>
</dbReference>
<gene>
    <name evidence="16" type="ORF">EPUS_01760</name>
</gene>
<feature type="binding site" evidence="12">
    <location>
        <position position="128"/>
    </location>
    <ligand>
        <name>Zn(2+)</name>
        <dbReference type="ChEBI" id="CHEBI:29105"/>
    </ligand>
</feature>
<comment type="cofactor">
    <cofactor evidence="12">
        <name>Zn(2+)</name>
        <dbReference type="ChEBI" id="CHEBI:29105"/>
    </cofactor>
    <text evidence="12">Binds 1 zinc ion per subunit.</text>
</comment>
<feature type="binding site" evidence="12">
    <location>
        <position position="153"/>
    </location>
    <ligand>
        <name>Zn(2+)</name>
        <dbReference type="ChEBI" id="CHEBI:29105"/>
    </ligand>
</feature>
<feature type="domain" description="Phosphomannose isomerase type I catalytic" evidence="15">
    <location>
        <begin position="115"/>
        <end position="170"/>
    </location>
</feature>
<evidence type="ECO:0000256" key="12">
    <source>
        <dbReference type="PIRSR" id="PIRSR001480-2"/>
    </source>
</evidence>
<dbReference type="InterPro" id="IPR011051">
    <property type="entry name" value="RmlC_Cupin_sf"/>
</dbReference>
<dbReference type="InterPro" id="IPR001250">
    <property type="entry name" value="Man6P_Isoase-1"/>
</dbReference>
<evidence type="ECO:0000256" key="1">
    <source>
        <dbReference type="ARBA" id="ARBA00000757"/>
    </source>
</evidence>
<dbReference type="UniPathway" id="UPA00126">
    <property type="reaction ID" value="UER00423"/>
</dbReference>
<reference evidence="17" key="1">
    <citation type="journal article" date="2014" name="BMC Genomics">
        <title>Genome characteristics reveal the impact of lichenization on lichen-forming fungus Endocarpon pusillum Hedwig (Verrucariales, Ascomycota).</title>
        <authorList>
            <person name="Wang Y.-Y."/>
            <person name="Liu B."/>
            <person name="Zhang X.-Y."/>
            <person name="Zhou Q.-M."/>
            <person name="Zhang T."/>
            <person name="Li H."/>
            <person name="Yu Y.-F."/>
            <person name="Zhang X.-L."/>
            <person name="Hao X.-Y."/>
            <person name="Wang M."/>
            <person name="Wang L."/>
            <person name="Wei J.-C."/>
        </authorList>
    </citation>
    <scope>NUCLEOTIDE SEQUENCE [LARGE SCALE GENOMIC DNA]</scope>
    <source>
        <strain evidence="17">Z07020 / HMAS-L-300199</strain>
    </source>
</reference>
<dbReference type="OMA" id="QHYSEMW"/>
<dbReference type="GeneID" id="19236815"/>
<dbReference type="Pfam" id="PF20511">
    <property type="entry name" value="PMI_typeI_cat"/>
    <property type="match status" value="2"/>
</dbReference>
<dbReference type="EMBL" id="KE721191">
    <property type="protein sequence ID" value="ERF71845.1"/>
    <property type="molecule type" value="Genomic_DNA"/>
</dbReference>
<feature type="domain" description="Phosphomannose isomerase type I catalytic" evidence="15">
    <location>
        <begin position="6"/>
        <end position="97"/>
    </location>
</feature>
<dbReference type="PANTHER" id="PTHR10309:SF4">
    <property type="entry name" value="MANNOSE-6-PHOSPHATE ISOMERASE"/>
    <property type="match status" value="1"/>
</dbReference>
<feature type="binding site" evidence="12">
    <location>
        <position position="126"/>
    </location>
    <ligand>
        <name>Zn(2+)</name>
        <dbReference type="ChEBI" id="CHEBI:29105"/>
    </ligand>
</feature>
<dbReference type="CDD" id="cd07011">
    <property type="entry name" value="cupin_PMI_type_I_N"/>
    <property type="match status" value="1"/>
</dbReference>
<dbReference type="GO" id="GO:0009298">
    <property type="term" value="P:GDP-mannose biosynthetic process"/>
    <property type="evidence" value="ECO:0007669"/>
    <property type="project" value="UniProtKB-UniPathway"/>
</dbReference>
<dbReference type="Pfam" id="PF01238">
    <property type="entry name" value="PMI_typeI_C"/>
    <property type="match status" value="1"/>
</dbReference>
<sequence length="426" mass="47355">MAGSVLQLKCDCNNYPWGKKGRQSLAARLCEKTSPDFKIDDDKEYSEMWMGTYPVIPSYVMSTGENLQDVINATAEKLVGKTVLDKFGKDLPFLPKVHYQLIFYLPFTEHMTALQVLSIAKALPLQIHPSKPLSEQLHKKDPEKFPDENHKPEIAVALTNFEVFVNFKPLADIESLLNLEPLTRFLPSDASSSLTKDALKQVCKTMLSASPEIVADVQSSLSKLSRSQLGSQAYILDLLPRLQQQYTPEDNGTLIALICMNYLQLKPGQAIYVPADGIHAYLSGDIVECMARSNNVINTGFCPRADRDDIDLFTEALTFNPQRGEEALLVPQQSERGRQGRTKIFQPPMSEFDMLLTELEAGQGETVSAVEGPSIMFVMSGKGTMKAEGKTHEVGMGHVYFVGMGVELEFQTNDQDGLVVYRAFAE</sequence>
<dbReference type="InterPro" id="IPR016305">
    <property type="entry name" value="Mannose-6-P_Isomerase"/>
</dbReference>
<evidence type="ECO:0000256" key="9">
    <source>
        <dbReference type="ARBA" id="ARBA00023235"/>
    </source>
</evidence>
<name>U1HNB5_ENDPU</name>
<dbReference type="AlphaFoldDB" id="U1HNB5"/>
<evidence type="ECO:0000259" key="14">
    <source>
        <dbReference type="Pfam" id="PF01238"/>
    </source>
</evidence>
<dbReference type="InterPro" id="IPR014710">
    <property type="entry name" value="RmlC-like_jellyroll"/>
</dbReference>
<dbReference type="Gene3D" id="2.60.120.10">
    <property type="entry name" value="Jelly Rolls"/>
    <property type="match status" value="4"/>
</dbReference>
<evidence type="ECO:0000256" key="5">
    <source>
        <dbReference type="ARBA" id="ARBA00011956"/>
    </source>
</evidence>
<dbReference type="SUPFAM" id="SSF51182">
    <property type="entry name" value="RmlC-like cupins"/>
    <property type="match status" value="1"/>
</dbReference>
<dbReference type="RefSeq" id="XP_007802556.1">
    <property type="nucleotide sequence ID" value="XM_007804365.1"/>
</dbReference>
<dbReference type="Proteomes" id="UP000019373">
    <property type="component" value="Unassembled WGS sequence"/>
</dbReference>
<proteinExistence type="inferred from homology"/>
<keyword evidence="9" id="KW-0413">Isomerase</keyword>
<dbReference type="PANTHER" id="PTHR10309">
    <property type="entry name" value="MANNOSE-6-PHOSPHATE ISOMERASE"/>
    <property type="match status" value="1"/>
</dbReference>
<keyword evidence="8 12" id="KW-0862">Zinc</keyword>
<protein>
    <recommendedName>
        <fullName evidence="6">Mannose-6-phosphate isomerase</fullName>
        <ecNumber evidence="5">5.3.1.8</ecNumber>
    </recommendedName>
    <alternativeName>
        <fullName evidence="10">Phosphohexomutase</fullName>
    </alternativeName>
    <alternativeName>
        <fullName evidence="11">Phosphomannose isomerase</fullName>
    </alternativeName>
</protein>
<feature type="domain" description="Phosphomannose isomerase type I C-terminal" evidence="14">
    <location>
        <begin position="344"/>
        <end position="388"/>
    </location>
</feature>
<evidence type="ECO:0000256" key="4">
    <source>
        <dbReference type="ARBA" id="ARBA00010772"/>
    </source>
</evidence>
<organism evidence="16 17">
    <name type="scientific">Endocarpon pusillum (strain Z07020 / HMAS-L-300199)</name>
    <name type="common">Lichen-forming fungus</name>
    <dbReference type="NCBI Taxonomy" id="1263415"/>
    <lineage>
        <taxon>Eukaryota</taxon>
        <taxon>Fungi</taxon>
        <taxon>Dikarya</taxon>
        <taxon>Ascomycota</taxon>
        <taxon>Pezizomycotina</taxon>
        <taxon>Eurotiomycetes</taxon>
        <taxon>Chaetothyriomycetidae</taxon>
        <taxon>Verrucariales</taxon>
        <taxon>Verrucariaceae</taxon>
        <taxon>Endocarpon</taxon>
    </lineage>
</organism>
<dbReference type="EC" id="5.3.1.8" evidence="5"/>
<comment type="similarity">
    <text evidence="4 13">Belongs to the mannose-6-phosphate isomerase type 1 family.</text>
</comment>